<protein>
    <submittedName>
        <fullName evidence="1">Uncharacterized protein</fullName>
    </submittedName>
</protein>
<dbReference type="EMBL" id="DUZY01000001">
    <property type="protein sequence ID" value="DAD20903.1"/>
    <property type="molecule type" value="Genomic_DNA"/>
</dbReference>
<evidence type="ECO:0000313" key="1">
    <source>
        <dbReference type="EMBL" id="DAD20903.1"/>
    </source>
</evidence>
<evidence type="ECO:0000313" key="2">
    <source>
        <dbReference type="Proteomes" id="UP000607653"/>
    </source>
</evidence>
<dbReference type="Proteomes" id="UP000607653">
    <property type="component" value="Unassembled WGS sequence"/>
</dbReference>
<reference evidence="1 2" key="1">
    <citation type="journal article" date="2020" name="Mol. Biol. Evol.">
        <title>Distinct Expression and Methylation Patterns for Genes with Different Fates following a Single Whole-Genome Duplication in Flowering Plants.</title>
        <authorList>
            <person name="Shi T."/>
            <person name="Rahmani R.S."/>
            <person name="Gugger P.F."/>
            <person name="Wang M."/>
            <person name="Li H."/>
            <person name="Zhang Y."/>
            <person name="Li Z."/>
            <person name="Wang Q."/>
            <person name="Van de Peer Y."/>
            <person name="Marchal K."/>
            <person name="Chen J."/>
        </authorList>
    </citation>
    <scope>NUCLEOTIDE SEQUENCE [LARGE SCALE GENOMIC DNA]</scope>
    <source>
        <tissue evidence="1">Leaf</tissue>
    </source>
</reference>
<proteinExistence type="predicted"/>
<keyword evidence="2" id="KW-1185">Reference proteome</keyword>
<organism evidence="1 2">
    <name type="scientific">Nelumbo nucifera</name>
    <name type="common">Sacred lotus</name>
    <dbReference type="NCBI Taxonomy" id="4432"/>
    <lineage>
        <taxon>Eukaryota</taxon>
        <taxon>Viridiplantae</taxon>
        <taxon>Streptophyta</taxon>
        <taxon>Embryophyta</taxon>
        <taxon>Tracheophyta</taxon>
        <taxon>Spermatophyta</taxon>
        <taxon>Magnoliopsida</taxon>
        <taxon>Proteales</taxon>
        <taxon>Nelumbonaceae</taxon>
        <taxon>Nelumbo</taxon>
    </lineage>
</organism>
<accession>A0A822XMH5</accession>
<dbReference type="AlphaFoldDB" id="A0A822XMH5"/>
<gene>
    <name evidence="1" type="ORF">HUJ06_022366</name>
</gene>
<comment type="caution">
    <text evidence="1">The sequence shown here is derived from an EMBL/GenBank/DDBJ whole genome shotgun (WGS) entry which is preliminary data.</text>
</comment>
<sequence>MGRKRATTKHQTCFIKFKILFYIVIVFEGEQEMEAERFFVVLKHFRRSSDGQGSFQKTCGFIQETRQCKELELPIN</sequence>
<name>A0A822XMH5_NELNU</name>